<dbReference type="AlphaFoldDB" id="A0A023X6I1"/>
<dbReference type="InterPro" id="IPR000073">
    <property type="entry name" value="AB_hydrolase_1"/>
</dbReference>
<evidence type="ECO:0000256" key="1">
    <source>
        <dbReference type="ARBA" id="ARBA00022428"/>
    </source>
</evidence>
<evidence type="ECO:0000313" key="6">
    <source>
        <dbReference type="EMBL" id="MDX5895000.1"/>
    </source>
</evidence>
<dbReference type="EMBL" id="CP007514">
    <property type="protein sequence ID" value="AHY47595.1"/>
    <property type="molecule type" value="Genomic_DNA"/>
</dbReference>
<sequence>MSATGSFPAVLCLHGFLGSSRDWSDLIARLPDRRFVLPDLPGHGAAVGLAPEEYTMEGAAQRILDALDGAGAGRCLAVGYSMGGRLALYLALRHPERLAGVLLESASPGLRSEGERAARQRSDGALASRLEGGGAEDFAAFLREWHRQPLFASLADHAGLVERLVRERRENDPQELARSLRGMGTGSQPSLWSELPDLRVPALAVVGERDEKFAGIAHEMSRRTGKVRVAVVREAGHNVHLEQPREFAKLLKRFAGEV</sequence>
<comment type="subunit">
    <text evidence="3">Monomer.</text>
</comment>
<dbReference type="HAMAP" id="MF_01660">
    <property type="entry name" value="MenH"/>
    <property type="match status" value="1"/>
</dbReference>
<dbReference type="KEGG" id="rrd:RradSPS_2312"/>
<dbReference type="UniPathway" id="UPA01057">
    <property type="reaction ID" value="UER00900"/>
</dbReference>
<comment type="similarity">
    <text evidence="3">Belongs to the AB hydrolase superfamily. MenH family.</text>
</comment>
<protein>
    <recommendedName>
        <fullName evidence="3">Putative 2-succinyl-6-hydroxy-2,4-cyclohexadiene-1-carboxylate synthase</fullName>
        <shortName evidence="3">SHCHC synthase</shortName>
        <ecNumber evidence="3">4.2.99.20</ecNumber>
    </recommendedName>
</protein>
<dbReference type="STRING" id="42256.RradSPS_2312"/>
<dbReference type="eggNOG" id="COG2267">
    <property type="taxonomic scope" value="Bacteria"/>
</dbReference>
<evidence type="ECO:0000313" key="7">
    <source>
        <dbReference type="Proteomes" id="UP000025229"/>
    </source>
</evidence>
<dbReference type="GO" id="GO:0070205">
    <property type="term" value="F:2-succinyl-6-hydroxy-2,4-cyclohexadiene-1-carboxylate synthase activity"/>
    <property type="evidence" value="ECO:0007669"/>
    <property type="project" value="UniProtKB-UniRule"/>
</dbReference>
<organism evidence="5 7">
    <name type="scientific">Rubrobacter radiotolerans</name>
    <name type="common">Arthrobacter radiotolerans</name>
    <dbReference type="NCBI Taxonomy" id="42256"/>
    <lineage>
        <taxon>Bacteria</taxon>
        <taxon>Bacillati</taxon>
        <taxon>Actinomycetota</taxon>
        <taxon>Rubrobacteria</taxon>
        <taxon>Rubrobacterales</taxon>
        <taxon>Rubrobacteraceae</taxon>
        <taxon>Rubrobacter</taxon>
    </lineage>
</organism>
<accession>A0A023X6I1</accession>
<name>A0A023X6I1_RUBRA</name>
<dbReference type="Gene3D" id="3.40.50.1820">
    <property type="entry name" value="alpha/beta hydrolase"/>
    <property type="match status" value="1"/>
</dbReference>
<keyword evidence="1 3" id="KW-0474">Menaquinone biosynthesis</keyword>
<evidence type="ECO:0000256" key="2">
    <source>
        <dbReference type="ARBA" id="ARBA00023239"/>
    </source>
</evidence>
<gene>
    <name evidence="3 6" type="primary">menH</name>
    <name evidence="5" type="ORF">RradSPS_2312</name>
    <name evidence="6" type="ORF">SIL72_13315</name>
</gene>
<evidence type="ECO:0000259" key="4">
    <source>
        <dbReference type="Pfam" id="PF00561"/>
    </source>
</evidence>
<reference evidence="6" key="2">
    <citation type="submission" date="2023-11" db="EMBL/GenBank/DDBJ databases">
        <title>MicrobeMod: A computational toolkit for identifying prokaryotic methylation and restriction-modification with nanopore sequencing.</title>
        <authorList>
            <person name="Crits-Christoph A."/>
            <person name="Kang S.C."/>
            <person name="Lee H."/>
            <person name="Ostrov N."/>
        </authorList>
    </citation>
    <scope>NUCLEOTIDE SEQUENCE</scope>
    <source>
        <strain evidence="6">ATCC 51242</strain>
    </source>
</reference>
<keyword evidence="2 3" id="KW-0456">Lyase</keyword>
<dbReference type="SUPFAM" id="SSF53474">
    <property type="entry name" value="alpha/beta-Hydrolases"/>
    <property type="match status" value="1"/>
</dbReference>
<comment type="pathway">
    <text evidence="3">Quinol/quinone metabolism; menaquinone biosynthesis.</text>
</comment>
<dbReference type="PRINTS" id="PR00412">
    <property type="entry name" value="EPOXHYDRLASE"/>
</dbReference>
<dbReference type="GO" id="GO:0009234">
    <property type="term" value="P:menaquinone biosynthetic process"/>
    <property type="evidence" value="ECO:0007669"/>
    <property type="project" value="UniProtKB-UniRule"/>
</dbReference>
<dbReference type="InterPro" id="IPR029058">
    <property type="entry name" value="AB_hydrolase_fold"/>
</dbReference>
<evidence type="ECO:0000256" key="3">
    <source>
        <dbReference type="HAMAP-Rule" id="MF_01660"/>
    </source>
</evidence>
<dbReference type="EMBL" id="JAWXXX010000001">
    <property type="protein sequence ID" value="MDX5895000.1"/>
    <property type="molecule type" value="Genomic_DNA"/>
</dbReference>
<keyword evidence="7" id="KW-1185">Reference proteome</keyword>
<dbReference type="EC" id="4.2.99.20" evidence="3"/>
<evidence type="ECO:0000313" key="5">
    <source>
        <dbReference type="EMBL" id="AHY47595.1"/>
    </source>
</evidence>
<dbReference type="PATRIC" id="fig|42256.3.peg.2354"/>
<feature type="domain" description="AB hydrolase-1" evidence="4">
    <location>
        <begin position="8"/>
        <end position="244"/>
    </location>
</feature>
<dbReference type="RefSeq" id="WP_051589745.1">
    <property type="nucleotide sequence ID" value="NZ_CP007514.1"/>
</dbReference>
<reference evidence="5 7" key="1">
    <citation type="submission" date="2014-03" db="EMBL/GenBank/DDBJ databases">
        <title>Complete genome sequence of the Radio-Resistant Rubrobacter radiotolerans RSPS-4.</title>
        <authorList>
            <person name="Egas C.C."/>
            <person name="Barroso C.C."/>
            <person name="Froufe H.J.C."/>
            <person name="Pacheco J.J."/>
            <person name="Albuquerque L.L."/>
            <person name="da Costa M.M.S."/>
        </authorList>
    </citation>
    <scope>NUCLEOTIDE SEQUENCE [LARGE SCALE GENOMIC DNA]</scope>
    <source>
        <strain evidence="5 7">RSPS-4</strain>
    </source>
</reference>
<comment type="pathway">
    <text evidence="3">Quinol/quinone metabolism; 1,4-dihydroxy-2-naphthoate biosynthesis; 1,4-dihydroxy-2-naphthoate from chorismate: step 3/7.</text>
</comment>
<dbReference type="Proteomes" id="UP001281130">
    <property type="component" value="Unassembled WGS sequence"/>
</dbReference>
<dbReference type="InterPro" id="IPR022485">
    <property type="entry name" value="SHCHC_synthase_MenH"/>
</dbReference>
<dbReference type="InterPro" id="IPR000639">
    <property type="entry name" value="Epox_hydrolase-like"/>
</dbReference>
<dbReference type="Proteomes" id="UP000025229">
    <property type="component" value="Chromosome"/>
</dbReference>
<dbReference type="NCBIfam" id="TIGR03695">
    <property type="entry name" value="menH_SHCHC"/>
    <property type="match status" value="1"/>
</dbReference>
<comment type="catalytic activity">
    <reaction evidence="3">
        <text>5-enolpyruvoyl-6-hydroxy-2-succinyl-cyclohex-3-ene-1-carboxylate = (1R,6R)-6-hydroxy-2-succinyl-cyclohexa-2,4-diene-1-carboxylate + pyruvate</text>
        <dbReference type="Rhea" id="RHEA:25597"/>
        <dbReference type="ChEBI" id="CHEBI:15361"/>
        <dbReference type="ChEBI" id="CHEBI:58689"/>
        <dbReference type="ChEBI" id="CHEBI:58818"/>
        <dbReference type="EC" id="4.2.99.20"/>
    </reaction>
</comment>
<dbReference type="UniPathway" id="UPA00079"/>
<dbReference type="PANTHER" id="PTHR42916:SF1">
    <property type="entry name" value="PROTEIN PHYLLO, CHLOROPLASTIC"/>
    <property type="match status" value="1"/>
</dbReference>
<dbReference type="HOGENOM" id="CLU_020336_50_4_11"/>
<dbReference type="PRINTS" id="PR00111">
    <property type="entry name" value="ABHYDROLASE"/>
</dbReference>
<dbReference type="Pfam" id="PF00561">
    <property type="entry name" value="Abhydrolase_1"/>
    <property type="match status" value="1"/>
</dbReference>
<proteinExistence type="inferred from homology"/>
<dbReference type="PANTHER" id="PTHR42916">
    <property type="entry name" value="2-SUCCINYL-5-ENOLPYRUVYL-6-HYDROXY-3-CYCLOHEXENE-1-CARBOXYLATE SYNTHASE"/>
    <property type="match status" value="1"/>
</dbReference>
<comment type="function">
    <text evidence="3">Catalyzes a proton abstraction reaction that results in 2,5-elimination of pyruvate from 2-succinyl-5-enolpyruvyl-6-hydroxy-3-cyclohexene-1-carboxylate (SEPHCHC) and the formation of 2-succinyl-6-hydroxy-2,4-cyclohexadiene-1-carboxylate (SHCHC).</text>
</comment>